<dbReference type="GO" id="GO:0047617">
    <property type="term" value="F:fatty acyl-CoA hydrolase activity"/>
    <property type="evidence" value="ECO:0007669"/>
    <property type="project" value="TreeGrafter"/>
</dbReference>
<dbReference type="PANTHER" id="PTHR31793:SF2">
    <property type="entry name" value="BLR1345 PROTEIN"/>
    <property type="match status" value="1"/>
</dbReference>
<dbReference type="CDD" id="cd00586">
    <property type="entry name" value="4HBT"/>
    <property type="match status" value="1"/>
</dbReference>
<protein>
    <submittedName>
        <fullName evidence="1">Acyl-CoA thioester hydrolase</fullName>
    </submittedName>
</protein>
<dbReference type="Proteomes" id="UP000236743">
    <property type="component" value="Unassembled WGS sequence"/>
</dbReference>
<organism evidence="1 2">
    <name type="scientific">Bosea lathyri</name>
    <dbReference type="NCBI Taxonomy" id="1036778"/>
    <lineage>
        <taxon>Bacteria</taxon>
        <taxon>Pseudomonadati</taxon>
        <taxon>Pseudomonadota</taxon>
        <taxon>Alphaproteobacteria</taxon>
        <taxon>Hyphomicrobiales</taxon>
        <taxon>Boseaceae</taxon>
        <taxon>Bosea</taxon>
    </lineage>
</organism>
<dbReference type="InterPro" id="IPR029069">
    <property type="entry name" value="HotDog_dom_sf"/>
</dbReference>
<accession>A0A1H6BSA5</accession>
<dbReference type="Gene3D" id="3.10.129.10">
    <property type="entry name" value="Hotdog Thioesterase"/>
    <property type="match status" value="1"/>
</dbReference>
<keyword evidence="1" id="KW-0378">Hydrolase</keyword>
<reference evidence="1 2" key="1">
    <citation type="submission" date="2016-10" db="EMBL/GenBank/DDBJ databases">
        <authorList>
            <person name="de Groot N.N."/>
        </authorList>
    </citation>
    <scope>NUCLEOTIDE SEQUENCE [LARGE SCALE GENOMIC DNA]</scope>
    <source>
        <strain evidence="1 2">DSM 26656</strain>
    </source>
</reference>
<dbReference type="SUPFAM" id="SSF54637">
    <property type="entry name" value="Thioesterase/thiol ester dehydrase-isomerase"/>
    <property type="match status" value="1"/>
</dbReference>
<keyword evidence="2" id="KW-1185">Reference proteome</keyword>
<evidence type="ECO:0000313" key="2">
    <source>
        <dbReference type="Proteomes" id="UP000236743"/>
    </source>
</evidence>
<dbReference type="RefSeq" id="WP_160115828.1">
    <property type="nucleotide sequence ID" value="NZ_FNUY01000008.1"/>
</dbReference>
<dbReference type="OrthoDB" id="9803287at2"/>
<proteinExistence type="predicted"/>
<dbReference type="InterPro" id="IPR050563">
    <property type="entry name" value="4-hydroxybenzoyl-CoA_TE"/>
</dbReference>
<evidence type="ECO:0000313" key="1">
    <source>
        <dbReference type="EMBL" id="SEG63563.1"/>
    </source>
</evidence>
<sequence>MLRSPASIRSAHVDPSWVDIYGHMNMAYYVKLFDDLGHDILAEFGLGEAYTRRFGFGLFTVTATIAYLREVTANAPLTVSLTIDKADDKRLWTSLEMRHSEHGFVAATMDQLAVNVSLATRRAAAFPAELDEVLSPYKLSPEARA</sequence>
<name>A0A1H6BSA5_9HYPH</name>
<dbReference type="EMBL" id="FNUY01000008">
    <property type="protein sequence ID" value="SEG63563.1"/>
    <property type="molecule type" value="Genomic_DNA"/>
</dbReference>
<dbReference type="Pfam" id="PF13279">
    <property type="entry name" value="4HBT_2"/>
    <property type="match status" value="1"/>
</dbReference>
<gene>
    <name evidence="1" type="ORF">SAMN04488115_10813</name>
</gene>
<dbReference type="AlphaFoldDB" id="A0A1H6BSA5"/>
<dbReference type="PANTHER" id="PTHR31793">
    <property type="entry name" value="4-HYDROXYBENZOYL-COA THIOESTERASE FAMILY MEMBER"/>
    <property type="match status" value="1"/>
</dbReference>